<dbReference type="PIRSF" id="PIRSF000089">
    <property type="entry name" value="Electra_flavoP_a"/>
    <property type="match status" value="1"/>
</dbReference>
<dbReference type="InterPro" id="IPR017896">
    <property type="entry name" value="4Fe4S_Fe-S-bd"/>
</dbReference>
<comment type="caution">
    <text evidence="7">The sequence shown here is derived from an EMBL/GenBank/DDBJ whole genome shotgun (WGS) entry which is preliminary data.</text>
</comment>
<dbReference type="Gene3D" id="3.40.50.620">
    <property type="entry name" value="HUPs"/>
    <property type="match status" value="1"/>
</dbReference>
<dbReference type="SUPFAM" id="SSF52467">
    <property type="entry name" value="DHS-like NAD/FAD-binding domain"/>
    <property type="match status" value="1"/>
</dbReference>
<dbReference type="EMBL" id="DVFZ01000120">
    <property type="protein sequence ID" value="HIQ83995.1"/>
    <property type="molecule type" value="Genomic_DNA"/>
</dbReference>
<feature type="domain" description="4Fe-4S ferredoxin-type" evidence="6">
    <location>
        <begin position="2"/>
        <end position="31"/>
    </location>
</feature>
<feature type="binding site" evidence="5">
    <location>
        <begin position="309"/>
        <end position="310"/>
    </location>
    <ligand>
        <name>FAD</name>
        <dbReference type="ChEBI" id="CHEBI:57692"/>
    </ligand>
</feature>
<dbReference type="GO" id="GO:0046872">
    <property type="term" value="F:metal ion binding"/>
    <property type="evidence" value="ECO:0007669"/>
    <property type="project" value="UniProtKB-KW"/>
</dbReference>
<dbReference type="InterPro" id="IPR001308">
    <property type="entry name" value="ETF_a/FixB"/>
</dbReference>
<dbReference type="PROSITE" id="PS00198">
    <property type="entry name" value="4FE4S_FER_1"/>
    <property type="match status" value="2"/>
</dbReference>
<dbReference type="InterPro" id="IPR033947">
    <property type="entry name" value="ETF_alpha_N"/>
</dbReference>
<dbReference type="GO" id="GO:0009055">
    <property type="term" value="F:electron transfer activity"/>
    <property type="evidence" value="ECO:0007669"/>
    <property type="project" value="InterPro"/>
</dbReference>
<name>A0A9D0ZP26_9FIRM</name>
<dbReference type="PROSITE" id="PS51379">
    <property type="entry name" value="4FE4S_FER_2"/>
    <property type="match status" value="2"/>
</dbReference>
<evidence type="ECO:0000313" key="7">
    <source>
        <dbReference type="EMBL" id="HIQ83995.1"/>
    </source>
</evidence>
<evidence type="ECO:0000259" key="6">
    <source>
        <dbReference type="PROSITE" id="PS51379"/>
    </source>
</evidence>
<dbReference type="AlphaFoldDB" id="A0A9D0ZP26"/>
<dbReference type="PANTHER" id="PTHR43153:SF1">
    <property type="entry name" value="ELECTRON TRANSFER FLAVOPROTEIN SUBUNIT ALPHA, MITOCHONDRIAL"/>
    <property type="match status" value="1"/>
</dbReference>
<keyword evidence="5" id="KW-0274">FAD</keyword>
<dbReference type="InterPro" id="IPR017900">
    <property type="entry name" value="4Fe4S_Fe_S_CS"/>
</dbReference>
<comment type="similarity">
    <text evidence="1">Belongs to the ETF alpha-subunit/FixB family.</text>
</comment>
<feature type="domain" description="4Fe-4S ferredoxin-type" evidence="6">
    <location>
        <begin position="32"/>
        <end position="61"/>
    </location>
</feature>
<feature type="binding site" evidence="5">
    <location>
        <begin position="323"/>
        <end position="327"/>
    </location>
    <ligand>
        <name>FAD</name>
        <dbReference type="ChEBI" id="CHEBI:57692"/>
    </ligand>
</feature>
<dbReference type="PANTHER" id="PTHR43153">
    <property type="entry name" value="ELECTRON TRANSFER FLAVOPROTEIN ALPHA"/>
    <property type="match status" value="1"/>
</dbReference>
<evidence type="ECO:0000256" key="1">
    <source>
        <dbReference type="ARBA" id="ARBA00005817"/>
    </source>
</evidence>
<dbReference type="GO" id="GO:0033539">
    <property type="term" value="P:fatty acid beta-oxidation using acyl-CoA dehydrogenase"/>
    <property type="evidence" value="ECO:0007669"/>
    <property type="project" value="TreeGrafter"/>
</dbReference>
<dbReference type="CDD" id="cd01715">
    <property type="entry name" value="ETF_alpha"/>
    <property type="match status" value="1"/>
</dbReference>
<evidence type="ECO:0000256" key="2">
    <source>
        <dbReference type="ARBA" id="ARBA00022723"/>
    </source>
</evidence>
<dbReference type="GO" id="GO:0051536">
    <property type="term" value="F:iron-sulfur cluster binding"/>
    <property type="evidence" value="ECO:0007669"/>
    <property type="project" value="UniProtKB-KW"/>
</dbReference>
<dbReference type="InterPro" id="IPR014730">
    <property type="entry name" value="ETF_a/b_N"/>
</dbReference>
<evidence type="ECO:0000256" key="3">
    <source>
        <dbReference type="ARBA" id="ARBA00023004"/>
    </source>
</evidence>
<reference evidence="7" key="1">
    <citation type="submission" date="2020-10" db="EMBL/GenBank/DDBJ databases">
        <authorList>
            <person name="Gilroy R."/>
        </authorList>
    </citation>
    <scope>NUCLEOTIDE SEQUENCE</scope>
    <source>
        <strain evidence="7">ChiSjej6B24-2974</strain>
    </source>
</reference>
<sequence length="396" mass="42257">MAQIAILERKCTRCGLCAQSCPFGGIDLPEGGYPALNAACRVCGACVRVCPQGAILRLEARAQSVDKSQWRDILVFAEVSGGRLHPVALELIGKARELAAPLHYAVKAVLVGNGVEAHARELQHYGLAEIAVYEDPALAGFRADAYAACVEDYIRAARPCVVLVGATSLGRSLAPRLATRFRTGLTADCTRLLLRDNSDLVQIRPAFGGNIMAQIVTAHTRPQFATVRYKVMDAPIREDAACGEIIRRALPAGVQASRAVCVRSQSVPQKRSISDAEILVVGGRGLRREADLALVRELAAALGGDWAVTRPLVEKGWAANERQIGLSGRTVRPKLIITCGVSGAIQFTSCMNASEHIVAINTDARAPIFDVAHIAITGDLYKIVPALTGLLKEAKA</sequence>
<evidence type="ECO:0000256" key="4">
    <source>
        <dbReference type="ARBA" id="ARBA00023014"/>
    </source>
</evidence>
<dbReference type="SMART" id="SM00893">
    <property type="entry name" value="ETF"/>
    <property type="match status" value="1"/>
</dbReference>
<dbReference type="Gene3D" id="3.30.70.20">
    <property type="match status" value="1"/>
</dbReference>
<keyword evidence="4" id="KW-0411">Iron-sulfur</keyword>
<reference evidence="7" key="2">
    <citation type="journal article" date="2021" name="PeerJ">
        <title>Extensive microbial diversity within the chicken gut microbiome revealed by metagenomics and culture.</title>
        <authorList>
            <person name="Gilroy R."/>
            <person name="Ravi A."/>
            <person name="Getino M."/>
            <person name="Pursley I."/>
            <person name="Horton D.L."/>
            <person name="Alikhan N.F."/>
            <person name="Baker D."/>
            <person name="Gharbi K."/>
            <person name="Hall N."/>
            <person name="Watson M."/>
            <person name="Adriaenssens E.M."/>
            <person name="Foster-Nyarko E."/>
            <person name="Jarju S."/>
            <person name="Secka A."/>
            <person name="Antonio M."/>
            <person name="Oren A."/>
            <person name="Chaudhuri R.R."/>
            <person name="La Ragione R."/>
            <person name="Hildebrand F."/>
            <person name="Pallen M.J."/>
        </authorList>
    </citation>
    <scope>NUCLEOTIDE SEQUENCE</scope>
    <source>
        <strain evidence="7">ChiSjej6B24-2974</strain>
    </source>
</reference>
<evidence type="ECO:0000313" key="8">
    <source>
        <dbReference type="Proteomes" id="UP000824260"/>
    </source>
</evidence>
<dbReference type="SUPFAM" id="SSF52402">
    <property type="entry name" value="Adenine nucleotide alpha hydrolases-like"/>
    <property type="match status" value="1"/>
</dbReference>
<gene>
    <name evidence="7" type="ORF">IAA52_12955</name>
</gene>
<dbReference type="InterPro" id="IPR014731">
    <property type="entry name" value="ETF_asu_C"/>
</dbReference>
<keyword evidence="3" id="KW-0408">Iron</keyword>
<keyword evidence="2" id="KW-0479">Metal-binding</keyword>
<dbReference type="GO" id="GO:0050660">
    <property type="term" value="F:flavin adenine dinucleotide binding"/>
    <property type="evidence" value="ECO:0007669"/>
    <property type="project" value="InterPro"/>
</dbReference>
<dbReference type="Pfam" id="PF01012">
    <property type="entry name" value="ETF"/>
    <property type="match status" value="1"/>
</dbReference>
<protein>
    <submittedName>
        <fullName evidence="7">Electron transfer flavoprotein subunit alpha</fullName>
    </submittedName>
</protein>
<feature type="binding site" evidence="5">
    <location>
        <position position="361"/>
    </location>
    <ligand>
        <name>FAD</name>
        <dbReference type="ChEBI" id="CHEBI:57692"/>
    </ligand>
</feature>
<dbReference type="Proteomes" id="UP000824260">
    <property type="component" value="Unassembled WGS sequence"/>
</dbReference>
<organism evidence="7 8">
    <name type="scientific">Candidatus Pullichristensenella stercorigallinarum</name>
    <dbReference type="NCBI Taxonomy" id="2840909"/>
    <lineage>
        <taxon>Bacteria</taxon>
        <taxon>Bacillati</taxon>
        <taxon>Bacillota</taxon>
        <taxon>Clostridia</taxon>
        <taxon>Candidatus Pullichristensenella</taxon>
    </lineage>
</organism>
<evidence type="ECO:0000256" key="5">
    <source>
        <dbReference type="PIRSR" id="PIRSR000089-1"/>
    </source>
</evidence>
<dbReference type="Pfam" id="PF13187">
    <property type="entry name" value="Fer4_9"/>
    <property type="match status" value="1"/>
</dbReference>
<dbReference type="InterPro" id="IPR029035">
    <property type="entry name" value="DHS-like_NAD/FAD-binding_dom"/>
</dbReference>
<proteinExistence type="inferred from homology"/>
<dbReference type="Gene3D" id="3.40.50.1220">
    <property type="entry name" value="TPP-binding domain"/>
    <property type="match status" value="1"/>
</dbReference>
<accession>A0A9D0ZP26</accession>
<feature type="binding site" evidence="5">
    <location>
        <position position="284"/>
    </location>
    <ligand>
        <name>FAD</name>
        <dbReference type="ChEBI" id="CHEBI:57692"/>
    </ligand>
</feature>
<dbReference type="InterPro" id="IPR014729">
    <property type="entry name" value="Rossmann-like_a/b/a_fold"/>
</dbReference>
<keyword evidence="5" id="KW-0285">Flavoprotein</keyword>
<dbReference type="Pfam" id="PF00766">
    <property type="entry name" value="ETF_alpha"/>
    <property type="match status" value="1"/>
</dbReference>
<comment type="cofactor">
    <cofactor evidence="5">
        <name>FAD</name>
        <dbReference type="ChEBI" id="CHEBI:57692"/>
    </cofactor>
    <text evidence="5">Binds 1 FAD per dimer.</text>
</comment>
<dbReference type="SUPFAM" id="SSF54862">
    <property type="entry name" value="4Fe-4S ferredoxins"/>
    <property type="match status" value="1"/>
</dbReference>